<comment type="caution">
    <text evidence="1">The sequence shown here is derived from an EMBL/GenBank/DDBJ whole genome shotgun (WGS) entry which is preliminary data.</text>
</comment>
<sequence length="330" mass="38065">MMLHIQRSQLNREHSASLATRRGIEDTNQEWDDYINSDLQSKILDEMLPYLWLVARKSGAHIDPLHVQLAKGRAIIIAEDPKLHLVWYYGTVYVKPLPDYLLNHAIWQKHLPEPIPQAEDTRPRHDQTRAALGFLRSYSFLIRHESDFIIAQRNNLLPKYVSFLRFQQFIRPFRSICDDQVAHRYQYGQLRLTRLNWAIRIVIICRVFSRPNTIQQLPWNYAETLWQTSQYIQKYASPLVLIFALFSLVLSSMQVVLAALGEQTWDLFVRISWGFSVATIIFAASATAVTTISIVLLLVIQGQFAVRGKLNELKLGSSISVKRAMGDGTC</sequence>
<gene>
    <name evidence="1" type="ORF">F4821DRAFT_256013</name>
</gene>
<evidence type="ECO:0000313" key="1">
    <source>
        <dbReference type="EMBL" id="KAI6090298.1"/>
    </source>
</evidence>
<dbReference type="Proteomes" id="UP001497680">
    <property type="component" value="Unassembled WGS sequence"/>
</dbReference>
<accession>A0ACC0DC15</accession>
<protein>
    <submittedName>
        <fullName evidence="1">Uncharacterized protein</fullName>
    </submittedName>
</protein>
<keyword evidence="2" id="KW-1185">Reference proteome</keyword>
<evidence type="ECO:0000313" key="2">
    <source>
        <dbReference type="Proteomes" id="UP001497680"/>
    </source>
</evidence>
<dbReference type="EMBL" id="MU394291">
    <property type="protein sequence ID" value="KAI6090298.1"/>
    <property type="molecule type" value="Genomic_DNA"/>
</dbReference>
<reference evidence="1 2" key="1">
    <citation type="journal article" date="2022" name="New Phytol.">
        <title>Ecological generalism drives hyperdiversity of secondary metabolite gene clusters in xylarialean endophytes.</title>
        <authorList>
            <person name="Franco M.E.E."/>
            <person name="Wisecaver J.H."/>
            <person name="Arnold A.E."/>
            <person name="Ju Y.M."/>
            <person name="Slot J.C."/>
            <person name="Ahrendt S."/>
            <person name="Moore L.P."/>
            <person name="Eastman K.E."/>
            <person name="Scott K."/>
            <person name="Konkel Z."/>
            <person name="Mondo S.J."/>
            <person name="Kuo A."/>
            <person name="Hayes R.D."/>
            <person name="Haridas S."/>
            <person name="Andreopoulos B."/>
            <person name="Riley R."/>
            <person name="LaButti K."/>
            <person name="Pangilinan J."/>
            <person name="Lipzen A."/>
            <person name="Amirebrahimi M."/>
            <person name="Yan J."/>
            <person name="Adam C."/>
            <person name="Keymanesh K."/>
            <person name="Ng V."/>
            <person name="Louie K."/>
            <person name="Northen T."/>
            <person name="Drula E."/>
            <person name="Henrissat B."/>
            <person name="Hsieh H.M."/>
            <person name="Youens-Clark K."/>
            <person name="Lutzoni F."/>
            <person name="Miadlikowska J."/>
            <person name="Eastwood D.C."/>
            <person name="Hamelin R.C."/>
            <person name="Grigoriev I.V."/>
            <person name="U'Ren J.M."/>
        </authorList>
    </citation>
    <scope>NUCLEOTIDE SEQUENCE [LARGE SCALE GENOMIC DNA]</scope>
    <source>
        <strain evidence="1 2">ER1909</strain>
    </source>
</reference>
<name>A0ACC0DC15_9PEZI</name>
<organism evidence="1 2">
    <name type="scientific">Hypoxylon rubiginosum</name>
    <dbReference type="NCBI Taxonomy" id="110542"/>
    <lineage>
        <taxon>Eukaryota</taxon>
        <taxon>Fungi</taxon>
        <taxon>Dikarya</taxon>
        <taxon>Ascomycota</taxon>
        <taxon>Pezizomycotina</taxon>
        <taxon>Sordariomycetes</taxon>
        <taxon>Xylariomycetidae</taxon>
        <taxon>Xylariales</taxon>
        <taxon>Hypoxylaceae</taxon>
        <taxon>Hypoxylon</taxon>
    </lineage>
</organism>
<proteinExistence type="predicted"/>